<evidence type="ECO:0000313" key="2">
    <source>
        <dbReference type="Proteomes" id="UP000887565"/>
    </source>
</evidence>
<sequence>MLKQLMNDIGSQDRAKKNLQSGFRACGIYPFDPEEVYKKLKGETAEDPGQNAAPDNSLNASVLSDAVLDVLRSMHFDKRNTAVQRKKRLQVEPESEQSDDATSEDVQLPTEWSVGDFVAVVYELKWYVATIEKISNEEKDVFVSFMLQPSDRNQFTWPTKKDACWVPFEKILLKLSRPPEPVSSRFFSICESDFVSIQSKFSAFKDSI</sequence>
<feature type="compositionally biased region" description="Acidic residues" evidence="1">
    <location>
        <begin position="93"/>
        <end position="103"/>
    </location>
</feature>
<dbReference type="AlphaFoldDB" id="A0A915HWP0"/>
<proteinExistence type="predicted"/>
<accession>A0A915HWP0</accession>
<feature type="region of interest" description="Disordered" evidence="1">
    <location>
        <begin position="83"/>
        <end position="107"/>
    </location>
</feature>
<evidence type="ECO:0000256" key="1">
    <source>
        <dbReference type="SAM" id="MobiDB-lite"/>
    </source>
</evidence>
<dbReference type="WBParaSite" id="nRc.2.0.1.t05838-RA">
    <property type="protein sequence ID" value="nRc.2.0.1.t05838-RA"/>
    <property type="gene ID" value="nRc.2.0.1.g05838"/>
</dbReference>
<organism evidence="2 3">
    <name type="scientific">Romanomermis culicivorax</name>
    <name type="common">Nematode worm</name>
    <dbReference type="NCBI Taxonomy" id="13658"/>
    <lineage>
        <taxon>Eukaryota</taxon>
        <taxon>Metazoa</taxon>
        <taxon>Ecdysozoa</taxon>
        <taxon>Nematoda</taxon>
        <taxon>Enoplea</taxon>
        <taxon>Dorylaimia</taxon>
        <taxon>Mermithida</taxon>
        <taxon>Mermithoidea</taxon>
        <taxon>Mermithidae</taxon>
        <taxon>Romanomermis</taxon>
    </lineage>
</organism>
<protein>
    <submittedName>
        <fullName evidence="3">Tudor domain-containing protein</fullName>
    </submittedName>
</protein>
<reference evidence="3" key="1">
    <citation type="submission" date="2022-11" db="UniProtKB">
        <authorList>
            <consortium name="WormBaseParasite"/>
        </authorList>
    </citation>
    <scope>IDENTIFICATION</scope>
</reference>
<evidence type="ECO:0000313" key="3">
    <source>
        <dbReference type="WBParaSite" id="nRc.2.0.1.t05838-RA"/>
    </source>
</evidence>
<dbReference type="Proteomes" id="UP000887565">
    <property type="component" value="Unplaced"/>
</dbReference>
<keyword evidence="2" id="KW-1185">Reference proteome</keyword>
<name>A0A915HWP0_ROMCU</name>